<dbReference type="GO" id="GO:0055064">
    <property type="term" value="P:chloride ion homeostasis"/>
    <property type="evidence" value="ECO:0007669"/>
    <property type="project" value="TreeGrafter"/>
</dbReference>
<dbReference type="InterPro" id="IPR004842">
    <property type="entry name" value="SLC12A_fam"/>
</dbReference>
<proteinExistence type="predicted"/>
<keyword evidence="4" id="KW-0472">Membrane</keyword>
<evidence type="ECO:0000256" key="2">
    <source>
        <dbReference type="ARBA" id="ARBA00022692"/>
    </source>
</evidence>
<protein>
    <submittedName>
        <fullName evidence="7">Solute carrier family 12 member 1</fullName>
    </submittedName>
</protein>
<dbReference type="GO" id="GO:0055075">
    <property type="term" value="P:potassium ion homeostasis"/>
    <property type="evidence" value="ECO:0007669"/>
    <property type="project" value="TreeGrafter"/>
</dbReference>
<dbReference type="AlphaFoldDB" id="A0A4Y2IMC6"/>
<dbReference type="EMBL" id="BGPR01002745">
    <property type="protein sequence ID" value="GBM78302.1"/>
    <property type="molecule type" value="Genomic_DNA"/>
</dbReference>
<dbReference type="GO" id="GO:0008511">
    <property type="term" value="F:sodium:potassium:chloride symporter activity"/>
    <property type="evidence" value="ECO:0007669"/>
    <property type="project" value="TreeGrafter"/>
</dbReference>
<feature type="domain" description="SLC12A transporter C-terminal" evidence="6">
    <location>
        <begin position="41"/>
        <end position="173"/>
    </location>
</feature>
<dbReference type="InterPro" id="IPR018491">
    <property type="entry name" value="SLC12_C"/>
</dbReference>
<accession>A0A4Y2IMC6</accession>
<keyword evidence="8" id="KW-1185">Reference proteome</keyword>
<evidence type="ECO:0000256" key="1">
    <source>
        <dbReference type="ARBA" id="ARBA00004141"/>
    </source>
</evidence>
<dbReference type="PANTHER" id="PTHR11827">
    <property type="entry name" value="SOLUTE CARRIER FAMILY 12, CATION COTRANSPORTERS"/>
    <property type="match status" value="1"/>
</dbReference>
<dbReference type="OrthoDB" id="6424909at2759"/>
<dbReference type="GO" id="GO:0006884">
    <property type="term" value="P:cell volume homeostasis"/>
    <property type="evidence" value="ECO:0007669"/>
    <property type="project" value="TreeGrafter"/>
</dbReference>
<name>A0A4Y2IMC6_ARAVE</name>
<dbReference type="Proteomes" id="UP000499080">
    <property type="component" value="Unassembled WGS sequence"/>
</dbReference>
<comment type="subcellular location">
    <subcellularLocation>
        <location evidence="1">Membrane</location>
        <topology evidence="1">Multi-pass membrane protein</topology>
    </subcellularLocation>
</comment>
<dbReference type="GO" id="GO:1990573">
    <property type="term" value="P:potassium ion import across plasma membrane"/>
    <property type="evidence" value="ECO:0007669"/>
    <property type="project" value="TreeGrafter"/>
</dbReference>
<dbReference type="GO" id="GO:0016020">
    <property type="term" value="C:membrane"/>
    <property type="evidence" value="ECO:0007669"/>
    <property type="project" value="UniProtKB-SubCell"/>
</dbReference>
<organism evidence="7 8">
    <name type="scientific">Araneus ventricosus</name>
    <name type="common">Orbweaver spider</name>
    <name type="synonym">Epeira ventricosa</name>
    <dbReference type="NCBI Taxonomy" id="182803"/>
    <lineage>
        <taxon>Eukaryota</taxon>
        <taxon>Metazoa</taxon>
        <taxon>Ecdysozoa</taxon>
        <taxon>Arthropoda</taxon>
        <taxon>Chelicerata</taxon>
        <taxon>Arachnida</taxon>
        <taxon>Araneae</taxon>
        <taxon>Araneomorphae</taxon>
        <taxon>Entelegynae</taxon>
        <taxon>Araneoidea</taxon>
        <taxon>Araneidae</taxon>
        <taxon>Araneus</taxon>
    </lineage>
</organism>
<feature type="compositionally biased region" description="Polar residues" evidence="5">
    <location>
        <begin position="1"/>
        <end position="15"/>
    </location>
</feature>
<evidence type="ECO:0000313" key="7">
    <source>
        <dbReference type="EMBL" id="GBM78302.1"/>
    </source>
</evidence>
<keyword evidence="3" id="KW-1133">Transmembrane helix</keyword>
<evidence type="ECO:0000256" key="5">
    <source>
        <dbReference type="SAM" id="MobiDB-lite"/>
    </source>
</evidence>
<keyword evidence="2" id="KW-0812">Transmembrane</keyword>
<sequence length="173" mass="19489">MQQADLQWNRVSSREPSGPEAEALPLGHRGSWFAFNCLPKVNLAALLQKFRIPFTDLTVISAEGEPLNKDSTETFKKMISKFLSKDESAKDPGTVTRSTLNTLKNRTNQFLRLRELLEKHSKSSNLIVMTLPLPRKDGATAPLYLAWLDILTKDLPPFLLVRGNQTSVLTFYS</sequence>
<comment type="caution">
    <text evidence="7">The sequence shown here is derived from an EMBL/GenBank/DDBJ whole genome shotgun (WGS) entry which is preliminary data.</text>
</comment>
<evidence type="ECO:0000313" key="8">
    <source>
        <dbReference type="Proteomes" id="UP000499080"/>
    </source>
</evidence>
<dbReference type="GO" id="GO:0055078">
    <property type="term" value="P:sodium ion homeostasis"/>
    <property type="evidence" value="ECO:0007669"/>
    <property type="project" value="TreeGrafter"/>
</dbReference>
<evidence type="ECO:0000256" key="3">
    <source>
        <dbReference type="ARBA" id="ARBA00022989"/>
    </source>
</evidence>
<evidence type="ECO:0000256" key="4">
    <source>
        <dbReference type="ARBA" id="ARBA00023136"/>
    </source>
</evidence>
<dbReference type="PANTHER" id="PTHR11827:SF103">
    <property type="entry name" value="SODIUM CHLORIDE COTRANSPORTER 69, ISOFORM E"/>
    <property type="match status" value="1"/>
</dbReference>
<feature type="region of interest" description="Disordered" evidence="5">
    <location>
        <begin position="1"/>
        <end position="23"/>
    </location>
</feature>
<evidence type="ECO:0000259" key="6">
    <source>
        <dbReference type="Pfam" id="PF03522"/>
    </source>
</evidence>
<dbReference type="Pfam" id="PF03522">
    <property type="entry name" value="SLC12"/>
    <property type="match status" value="1"/>
</dbReference>
<gene>
    <name evidence="7" type="primary">Slc12a1_1</name>
    <name evidence="7" type="ORF">AVEN_139721_1</name>
</gene>
<reference evidence="7 8" key="1">
    <citation type="journal article" date="2019" name="Sci. Rep.">
        <title>Orb-weaving spider Araneus ventricosus genome elucidates the spidroin gene catalogue.</title>
        <authorList>
            <person name="Kono N."/>
            <person name="Nakamura H."/>
            <person name="Ohtoshi R."/>
            <person name="Moran D.A.P."/>
            <person name="Shinohara A."/>
            <person name="Yoshida Y."/>
            <person name="Fujiwara M."/>
            <person name="Mori M."/>
            <person name="Tomita M."/>
            <person name="Arakawa K."/>
        </authorList>
    </citation>
    <scope>NUCLEOTIDE SEQUENCE [LARGE SCALE GENOMIC DNA]</scope>
</reference>